<feature type="transmembrane region" description="Helical" evidence="1">
    <location>
        <begin position="105"/>
        <end position="126"/>
    </location>
</feature>
<dbReference type="Proteomes" id="UP001500552">
    <property type="component" value="Unassembled WGS sequence"/>
</dbReference>
<dbReference type="PANTHER" id="PTHR37305:SF1">
    <property type="entry name" value="MEMBRANE PROTEIN"/>
    <property type="match status" value="1"/>
</dbReference>
<feature type="transmembrane region" description="Helical" evidence="1">
    <location>
        <begin position="146"/>
        <end position="165"/>
    </location>
</feature>
<feature type="transmembrane region" description="Helical" evidence="1">
    <location>
        <begin position="230"/>
        <end position="251"/>
    </location>
</feature>
<evidence type="ECO:0000313" key="3">
    <source>
        <dbReference type="Proteomes" id="UP001500552"/>
    </source>
</evidence>
<reference evidence="3" key="1">
    <citation type="journal article" date="2019" name="Int. J. Syst. Evol. Microbiol.">
        <title>The Global Catalogue of Microorganisms (GCM) 10K type strain sequencing project: providing services to taxonomists for standard genome sequencing and annotation.</title>
        <authorList>
            <consortium name="The Broad Institute Genomics Platform"/>
            <consortium name="The Broad Institute Genome Sequencing Center for Infectious Disease"/>
            <person name="Wu L."/>
            <person name="Ma J."/>
        </authorList>
    </citation>
    <scope>NUCLEOTIDE SEQUENCE [LARGE SCALE GENOMIC DNA]</scope>
    <source>
        <strain evidence="3">JCM 17926</strain>
    </source>
</reference>
<proteinExistence type="predicted"/>
<dbReference type="RefSeq" id="WP_345161029.1">
    <property type="nucleotide sequence ID" value="NZ_BAABHC010000029.1"/>
</dbReference>
<gene>
    <name evidence="2" type="ORF">GCM10023188_36740</name>
</gene>
<evidence type="ECO:0000313" key="2">
    <source>
        <dbReference type="EMBL" id="GAA4439991.1"/>
    </source>
</evidence>
<keyword evidence="1" id="KW-1133">Transmembrane helix</keyword>
<comment type="caution">
    <text evidence="2">The sequence shown here is derived from an EMBL/GenBank/DDBJ whole genome shotgun (WGS) entry which is preliminary data.</text>
</comment>
<name>A0ABP8LZR3_9BACT</name>
<feature type="transmembrane region" description="Helical" evidence="1">
    <location>
        <begin position="55"/>
        <end position="78"/>
    </location>
</feature>
<accession>A0ABP8LZR3</accession>
<feature type="transmembrane region" description="Helical" evidence="1">
    <location>
        <begin position="12"/>
        <end position="35"/>
    </location>
</feature>
<sequence>MNLLRIELHKILPYRTVWVILAIYAALLLLILYASSKVTINGSELGEKMYDLPAFWLRLTYIASFFNLLFGILIIVLVSDEYSFRTLRQQVIDGLSRAELVLAKFYVVLALGVLGTVFLLLLGLYFGLLHSTDHSLSAIFGHIDALSYYFVQAVGYMTLAMLFGFLIKKSGLAIIAFMAYAKIVEPLLHFRLPDAVDKYMPMKVLGSLTPMPGQQMLDQLTTPTELLSPAWATLPAIGYITLFCLLSYYTLKLRDL</sequence>
<evidence type="ECO:0008006" key="4">
    <source>
        <dbReference type="Google" id="ProtNLM"/>
    </source>
</evidence>
<keyword evidence="3" id="KW-1185">Reference proteome</keyword>
<keyword evidence="1" id="KW-0812">Transmembrane</keyword>
<feature type="transmembrane region" description="Helical" evidence="1">
    <location>
        <begin position="172"/>
        <end position="192"/>
    </location>
</feature>
<dbReference type="PANTHER" id="PTHR37305">
    <property type="entry name" value="INTEGRAL MEMBRANE PROTEIN-RELATED"/>
    <property type="match status" value="1"/>
</dbReference>
<dbReference type="EMBL" id="BAABHC010000029">
    <property type="protein sequence ID" value="GAA4439991.1"/>
    <property type="molecule type" value="Genomic_DNA"/>
</dbReference>
<keyword evidence="1" id="KW-0472">Membrane</keyword>
<evidence type="ECO:0000256" key="1">
    <source>
        <dbReference type="SAM" id="Phobius"/>
    </source>
</evidence>
<protein>
    <recommendedName>
        <fullName evidence="4">ABC-2 family transporter protein</fullName>
    </recommendedName>
</protein>
<dbReference type="Pfam" id="PF12730">
    <property type="entry name" value="ABC2_membrane_4"/>
    <property type="match status" value="1"/>
</dbReference>
<organism evidence="2 3">
    <name type="scientific">Pontibacter saemangeumensis</name>
    <dbReference type="NCBI Taxonomy" id="1084525"/>
    <lineage>
        <taxon>Bacteria</taxon>
        <taxon>Pseudomonadati</taxon>
        <taxon>Bacteroidota</taxon>
        <taxon>Cytophagia</taxon>
        <taxon>Cytophagales</taxon>
        <taxon>Hymenobacteraceae</taxon>
        <taxon>Pontibacter</taxon>
    </lineage>
</organism>